<feature type="transmembrane region" description="Helical" evidence="7">
    <location>
        <begin position="445"/>
        <end position="464"/>
    </location>
</feature>
<name>A0A6A6GNL6_9PEZI</name>
<keyword evidence="4 7" id="KW-1133">Transmembrane helix</keyword>
<feature type="region of interest" description="Disordered" evidence="6">
    <location>
        <begin position="507"/>
        <end position="528"/>
    </location>
</feature>
<dbReference type="InterPro" id="IPR020846">
    <property type="entry name" value="MFS_dom"/>
</dbReference>
<proteinExistence type="inferred from homology"/>
<evidence type="ECO:0000313" key="10">
    <source>
        <dbReference type="Proteomes" id="UP000799538"/>
    </source>
</evidence>
<dbReference type="OrthoDB" id="6612291at2759"/>
<comment type="subcellular location">
    <subcellularLocation>
        <location evidence="1">Membrane</location>
        <topology evidence="1">Multi-pass membrane protein</topology>
    </subcellularLocation>
</comment>
<feature type="transmembrane region" description="Helical" evidence="7">
    <location>
        <begin position="81"/>
        <end position="102"/>
    </location>
</feature>
<accession>A0A6A6GNL6</accession>
<dbReference type="AlphaFoldDB" id="A0A6A6GNL6"/>
<dbReference type="EMBL" id="ML992501">
    <property type="protein sequence ID" value="KAF2227257.1"/>
    <property type="molecule type" value="Genomic_DNA"/>
</dbReference>
<evidence type="ECO:0000256" key="2">
    <source>
        <dbReference type="ARBA" id="ARBA00010992"/>
    </source>
</evidence>
<sequence length="528" mass="59215">MTSPTNFCDDERIDVPRLMDIDCRWAIKMGWYERLVVPEDRRSVKLLLGTVLATSYNGYDAGVIVAIIADQQFIDYYKIDANRSGIFAIIPWATTALSYLYFGPVLASWLGRLWALRIAILIMFVGVVVQVVPNTFGVLILGRLITGLGFGIVYISSNLYIAECSPTKLRGSFVGFLSQFGYQLGTLIAFWTGYGMSKYREPYNVAWRVSNLIQVPIGALFIVLSFWYPESPRWLLEHYPEQPERALKQLAWLRNGVPTDEHVQREFHELVASREFRKRFTPGYLGIWKDRGLRKRLLYGIFAMSLQQFGGIASVTVYAVLIYQSLGWNGGGQALAINGIQSVLQLLIVFVNTVTVDRFGRRALLLTGFAIQSAALLVLSSLTTSFPNNDNRSAAVAEVAMLFIIFPGHVRERAFGISAIGQAACLIALTQPWPLFTEQVGPRSYWLLFSLNMTALIAVFFILPETKGISLERMDKIFGAIDTVAAAEEEEASHKKEEQLVGQALEKVRTSESDVKDRDERVERTAAV</sequence>
<evidence type="ECO:0000256" key="1">
    <source>
        <dbReference type="ARBA" id="ARBA00004141"/>
    </source>
</evidence>
<dbReference type="GO" id="GO:0016020">
    <property type="term" value="C:membrane"/>
    <property type="evidence" value="ECO:0007669"/>
    <property type="project" value="UniProtKB-SubCell"/>
</dbReference>
<evidence type="ECO:0000313" key="9">
    <source>
        <dbReference type="EMBL" id="KAF2227257.1"/>
    </source>
</evidence>
<dbReference type="SUPFAM" id="SSF103473">
    <property type="entry name" value="MFS general substrate transporter"/>
    <property type="match status" value="1"/>
</dbReference>
<dbReference type="PROSITE" id="PS00217">
    <property type="entry name" value="SUGAR_TRANSPORT_2"/>
    <property type="match status" value="1"/>
</dbReference>
<feature type="domain" description="Major facilitator superfamily (MFS) profile" evidence="8">
    <location>
        <begin position="46"/>
        <end position="528"/>
    </location>
</feature>
<dbReference type="InterPro" id="IPR050360">
    <property type="entry name" value="MFS_Sugar_Transporters"/>
</dbReference>
<feature type="transmembrane region" description="Helical" evidence="7">
    <location>
        <begin position="206"/>
        <end position="228"/>
    </location>
</feature>
<dbReference type="InterPro" id="IPR036259">
    <property type="entry name" value="MFS_trans_sf"/>
</dbReference>
<dbReference type="Proteomes" id="UP000799538">
    <property type="component" value="Unassembled WGS sequence"/>
</dbReference>
<keyword evidence="10" id="KW-1185">Reference proteome</keyword>
<evidence type="ECO:0000256" key="3">
    <source>
        <dbReference type="ARBA" id="ARBA00022692"/>
    </source>
</evidence>
<evidence type="ECO:0000256" key="5">
    <source>
        <dbReference type="ARBA" id="ARBA00023136"/>
    </source>
</evidence>
<organism evidence="9 10">
    <name type="scientific">Elsinoe ampelina</name>
    <dbReference type="NCBI Taxonomy" id="302913"/>
    <lineage>
        <taxon>Eukaryota</taxon>
        <taxon>Fungi</taxon>
        <taxon>Dikarya</taxon>
        <taxon>Ascomycota</taxon>
        <taxon>Pezizomycotina</taxon>
        <taxon>Dothideomycetes</taxon>
        <taxon>Dothideomycetidae</taxon>
        <taxon>Myriangiales</taxon>
        <taxon>Elsinoaceae</taxon>
        <taxon>Elsinoe</taxon>
    </lineage>
</organism>
<feature type="transmembrane region" description="Helical" evidence="7">
    <location>
        <begin position="46"/>
        <end position="69"/>
    </location>
</feature>
<evidence type="ECO:0000256" key="7">
    <source>
        <dbReference type="SAM" id="Phobius"/>
    </source>
</evidence>
<dbReference type="GO" id="GO:0005351">
    <property type="term" value="F:carbohydrate:proton symporter activity"/>
    <property type="evidence" value="ECO:0007669"/>
    <property type="project" value="TreeGrafter"/>
</dbReference>
<feature type="transmembrane region" description="Helical" evidence="7">
    <location>
        <begin position="335"/>
        <end position="356"/>
    </location>
</feature>
<evidence type="ECO:0000256" key="6">
    <source>
        <dbReference type="SAM" id="MobiDB-lite"/>
    </source>
</evidence>
<feature type="transmembrane region" description="Helical" evidence="7">
    <location>
        <begin position="114"/>
        <end position="132"/>
    </location>
</feature>
<comment type="similarity">
    <text evidence="2">Belongs to the major facilitator superfamily. Sugar transporter (TC 2.A.1.1) family.</text>
</comment>
<keyword evidence="5 7" id="KW-0472">Membrane</keyword>
<feature type="transmembrane region" description="Helical" evidence="7">
    <location>
        <begin position="297"/>
        <end position="323"/>
    </location>
</feature>
<evidence type="ECO:0000259" key="8">
    <source>
        <dbReference type="PROSITE" id="PS50850"/>
    </source>
</evidence>
<dbReference type="PANTHER" id="PTHR48022:SF46">
    <property type="entry name" value="SUGAR TRANSPORTER, PUTATIVE (AFU_ORTHOLOGUE AFUA_1G11830)-RELATED"/>
    <property type="match status" value="1"/>
</dbReference>
<dbReference type="InterPro" id="IPR005828">
    <property type="entry name" value="MFS_sugar_transport-like"/>
</dbReference>
<dbReference type="Gene3D" id="1.20.1250.20">
    <property type="entry name" value="MFS general substrate transporter like domains"/>
    <property type="match status" value="1"/>
</dbReference>
<feature type="transmembrane region" description="Helical" evidence="7">
    <location>
        <begin position="138"/>
        <end position="161"/>
    </location>
</feature>
<feature type="transmembrane region" description="Helical" evidence="7">
    <location>
        <begin position="173"/>
        <end position="194"/>
    </location>
</feature>
<dbReference type="PROSITE" id="PS50850">
    <property type="entry name" value="MFS"/>
    <property type="match status" value="1"/>
</dbReference>
<dbReference type="PANTHER" id="PTHR48022">
    <property type="entry name" value="PLASTIDIC GLUCOSE TRANSPORTER 4"/>
    <property type="match status" value="1"/>
</dbReference>
<gene>
    <name evidence="9" type="ORF">BDZ85DRAFT_314857</name>
</gene>
<evidence type="ECO:0000256" key="4">
    <source>
        <dbReference type="ARBA" id="ARBA00022989"/>
    </source>
</evidence>
<reference evidence="10" key="1">
    <citation type="journal article" date="2020" name="Stud. Mycol.">
        <title>101 Dothideomycetes genomes: A test case for predicting lifestyles and emergence of pathogens.</title>
        <authorList>
            <person name="Haridas S."/>
            <person name="Albert R."/>
            <person name="Binder M."/>
            <person name="Bloem J."/>
            <person name="LaButti K."/>
            <person name="Salamov A."/>
            <person name="Andreopoulos B."/>
            <person name="Baker S."/>
            <person name="Barry K."/>
            <person name="Bills G."/>
            <person name="Bluhm B."/>
            <person name="Cannon C."/>
            <person name="Castanera R."/>
            <person name="Culley D."/>
            <person name="Daum C."/>
            <person name="Ezra D."/>
            <person name="Gonzalez J."/>
            <person name="Henrissat B."/>
            <person name="Kuo A."/>
            <person name="Liang C."/>
            <person name="Lipzen A."/>
            <person name="Lutzoni F."/>
            <person name="Magnuson J."/>
            <person name="Mondo S."/>
            <person name="Nolan M."/>
            <person name="Ohm R."/>
            <person name="Pangilinan J."/>
            <person name="Park H.-J."/>
            <person name="Ramirez L."/>
            <person name="Alfaro M."/>
            <person name="Sun H."/>
            <person name="Tritt A."/>
            <person name="Yoshinaga Y."/>
            <person name="Zwiers L.-H."/>
            <person name="Turgeon B."/>
            <person name="Goodwin S."/>
            <person name="Spatafora J."/>
            <person name="Crous P."/>
            <person name="Grigoriev I."/>
        </authorList>
    </citation>
    <scope>NUCLEOTIDE SEQUENCE [LARGE SCALE GENOMIC DNA]</scope>
    <source>
        <strain evidence="10">CECT 20119</strain>
    </source>
</reference>
<feature type="transmembrane region" description="Helical" evidence="7">
    <location>
        <begin position="363"/>
        <end position="382"/>
    </location>
</feature>
<dbReference type="InterPro" id="IPR005829">
    <property type="entry name" value="Sugar_transporter_CS"/>
</dbReference>
<protein>
    <submittedName>
        <fullName evidence="9">MFS transporter</fullName>
    </submittedName>
</protein>
<dbReference type="Pfam" id="PF00083">
    <property type="entry name" value="Sugar_tr"/>
    <property type="match status" value="2"/>
</dbReference>
<keyword evidence="3 7" id="KW-0812">Transmembrane</keyword>